<evidence type="ECO:0000313" key="1">
    <source>
        <dbReference type="EMBL" id="QAY33138.1"/>
    </source>
</evidence>
<dbReference type="Proteomes" id="UP000293589">
    <property type="component" value="Chromosome"/>
</dbReference>
<reference evidence="1 2" key="1">
    <citation type="submission" date="2019-01" db="EMBL/GenBank/DDBJ databases">
        <title>Complete genome sequence of Bifidobacterium gallinarum CACC 514.</title>
        <authorList>
            <person name="Jung M."/>
        </authorList>
    </citation>
    <scope>NUCLEOTIDE SEQUENCE [LARGE SCALE GENOMIC DNA]</scope>
    <source>
        <strain evidence="1 2">CACC 514</strain>
    </source>
</reference>
<dbReference type="RefSeq" id="WP_129237650.1">
    <property type="nucleotide sequence ID" value="NZ_CP035464.1"/>
</dbReference>
<organism evidence="1 2">
    <name type="scientific">Bifidobacterium pullorum subsp. gallinarum</name>
    <dbReference type="NCBI Taxonomy" id="78344"/>
    <lineage>
        <taxon>Bacteria</taxon>
        <taxon>Bacillati</taxon>
        <taxon>Actinomycetota</taxon>
        <taxon>Actinomycetes</taxon>
        <taxon>Bifidobacteriales</taxon>
        <taxon>Bifidobacteriaceae</taxon>
        <taxon>Bifidobacterium</taxon>
    </lineage>
</organism>
<accession>A0A4P6DYZ4</accession>
<gene>
    <name evidence="1" type="ORF">ESN35_06765</name>
</gene>
<evidence type="ECO:0000313" key="2">
    <source>
        <dbReference type="Proteomes" id="UP000293589"/>
    </source>
</evidence>
<dbReference type="KEGG" id="bgx:ESN35_06765"/>
<dbReference type="AlphaFoldDB" id="A0A4P6DYZ4"/>
<proteinExistence type="predicted"/>
<name>A0A4P6DYZ4_9BIFI</name>
<sequence length="85" mass="9685">MNKDTENTGTTVSNPKEFVLGVCGNVTVTPPTLRKVTVNIEDLVKAAADWHDEYYMSDGIEDLENSFWWLMEKIIREARHEPAES</sequence>
<protein>
    <submittedName>
        <fullName evidence="1">Uncharacterized protein</fullName>
    </submittedName>
</protein>
<dbReference type="EMBL" id="CP035464">
    <property type="protein sequence ID" value="QAY33138.1"/>
    <property type="molecule type" value="Genomic_DNA"/>
</dbReference>